<sequence>MPTPMHQLKSMKRCHKAPLNPMLLHLRLDNVGAYNLDIDVGDKRFSTIISLKQVPSFLIEAFTRLNECDAWNVEGIFRKEGNVNRIKNVIPVYFGTVPIPRECMIHDICTLIKRFFREIRAPIFADKQRTLLKYAENLADNNSTTVNLILETINKGLLACHVGTLGYVMRLLKEVKLGNRKRCDRN</sequence>
<dbReference type="PANTHER" id="PTHR15670">
    <property type="entry name" value="RHO GTPASE ACTIVATING PROTEIN 11A"/>
    <property type="match status" value="1"/>
</dbReference>
<dbReference type="PANTHER" id="PTHR15670:SF4">
    <property type="entry name" value="RHO GTPASE-ACTIVATING PROTEIN 11A"/>
    <property type="match status" value="1"/>
</dbReference>
<dbReference type="InterPro" id="IPR042869">
    <property type="entry name" value="ARHGAP11A/B"/>
</dbReference>
<dbReference type="GO" id="GO:0007165">
    <property type="term" value="P:signal transduction"/>
    <property type="evidence" value="ECO:0007669"/>
    <property type="project" value="InterPro"/>
</dbReference>
<dbReference type="InterPro" id="IPR008936">
    <property type="entry name" value="Rho_GTPase_activation_prot"/>
</dbReference>
<dbReference type="PROSITE" id="PS50238">
    <property type="entry name" value="RHOGAP"/>
    <property type="match status" value="1"/>
</dbReference>
<name>A0A914DC72_9BILA</name>
<dbReference type="GO" id="GO:0005096">
    <property type="term" value="F:GTPase activator activity"/>
    <property type="evidence" value="ECO:0007669"/>
    <property type="project" value="TreeGrafter"/>
</dbReference>
<dbReference type="Pfam" id="PF00620">
    <property type="entry name" value="RhoGAP"/>
    <property type="match status" value="1"/>
</dbReference>
<dbReference type="Gene3D" id="1.10.555.10">
    <property type="entry name" value="Rho GTPase activation protein"/>
    <property type="match status" value="1"/>
</dbReference>
<dbReference type="AlphaFoldDB" id="A0A914DC72"/>
<protein>
    <submittedName>
        <fullName evidence="3">Rho-GAP domain-containing protein</fullName>
    </submittedName>
</protein>
<evidence type="ECO:0000313" key="2">
    <source>
        <dbReference type="Proteomes" id="UP000887540"/>
    </source>
</evidence>
<dbReference type="Proteomes" id="UP000887540">
    <property type="component" value="Unplaced"/>
</dbReference>
<evidence type="ECO:0000313" key="3">
    <source>
        <dbReference type="WBParaSite" id="ACRNAN_scaffold22359.g27764.t1"/>
    </source>
</evidence>
<organism evidence="2 3">
    <name type="scientific">Acrobeloides nanus</name>
    <dbReference type="NCBI Taxonomy" id="290746"/>
    <lineage>
        <taxon>Eukaryota</taxon>
        <taxon>Metazoa</taxon>
        <taxon>Ecdysozoa</taxon>
        <taxon>Nematoda</taxon>
        <taxon>Chromadorea</taxon>
        <taxon>Rhabditida</taxon>
        <taxon>Tylenchina</taxon>
        <taxon>Cephalobomorpha</taxon>
        <taxon>Cephaloboidea</taxon>
        <taxon>Cephalobidae</taxon>
        <taxon>Acrobeloides</taxon>
    </lineage>
</organism>
<proteinExistence type="predicted"/>
<feature type="domain" description="Rho-GAP" evidence="1">
    <location>
        <begin position="46"/>
        <end position="186"/>
    </location>
</feature>
<dbReference type="InterPro" id="IPR000198">
    <property type="entry name" value="RhoGAP_dom"/>
</dbReference>
<keyword evidence="2" id="KW-1185">Reference proteome</keyword>
<accession>A0A914DC72</accession>
<dbReference type="SUPFAM" id="SSF48350">
    <property type="entry name" value="GTPase activation domain, GAP"/>
    <property type="match status" value="1"/>
</dbReference>
<dbReference type="WBParaSite" id="ACRNAN_scaffold22359.g27764.t1">
    <property type="protein sequence ID" value="ACRNAN_scaffold22359.g27764.t1"/>
    <property type="gene ID" value="ACRNAN_scaffold22359.g27764"/>
</dbReference>
<reference evidence="3" key="1">
    <citation type="submission" date="2022-11" db="UniProtKB">
        <authorList>
            <consortium name="WormBaseParasite"/>
        </authorList>
    </citation>
    <scope>IDENTIFICATION</scope>
</reference>
<evidence type="ECO:0000259" key="1">
    <source>
        <dbReference type="PROSITE" id="PS50238"/>
    </source>
</evidence>